<reference evidence="1 2" key="1">
    <citation type="submission" date="2016-10" db="EMBL/GenBank/DDBJ databases">
        <authorList>
            <person name="de Groot N.N."/>
        </authorList>
    </citation>
    <scope>NUCLEOTIDE SEQUENCE [LARGE SCALE GENOMIC DNA]</scope>
    <source>
        <strain>GEY</strain>
        <strain evidence="2">DSM 9560</strain>
    </source>
</reference>
<evidence type="ECO:0000313" key="1">
    <source>
        <dbReference type="EMBL" id="SFF52436.1"/>
    </source>
</evidence>
<organism evidence="1 2">
    <name type="scientific">Thermoflexibacter ruber</name>
    <dbReference type="NCBI Taxonomy" id="1003"/>
    <lineage>
        <taxon>Bacteria</taxon>
        <taxon>Pseudomonadati</taxon>
        <taxon>Bacteroidota</taxon>
        <taxon>Cytophagia</taxon>
        <taxon>Cytophagales</taxon>
        <taxon>Thermoflexibacteraceae</taxon>
        <taxon>Thermoflexibacter</taxon>
    </lineage>
</organism>
<dbReference type="OrthoDB" id="979415at2"/>
<accession>A0A1I2JHZ1</accession>
<evidence type="ECO:0000313" key="2">
    <source>
        <dbReference type="Proteomes" id="UP000199513"/>
    </source>
</evidence>
<name>A0A1I2JHZ1_9BACT</name>
<protein>
    <recommendedName>
        <fullName evidence="3">SpoIIAA-like</fullName>
    </recommendedName>
</protein>
<dbReference type="EMBL" id="FONY01000048">
    <property type="protein sequence ID" value="SFF52436.1"/>
    <property type="molecule type" value="Genomic_DNA"/>
</dbReference>
<dbReference type="AlphaFoldDB" id="A0A1I2JHZ1"/>
<dbReference type="RefSeq" id="WP_091549125.1">
    <property type="nucleotide sequence ID" value="NZ_FONY01000048.1"/>
</dbReference>
<sequence>MQLLYDGKYIKVYIYPDLSLMTYHWKPANFVMTEEEYQNTMLTLLQFLSKHKPKYVIADFRESEFVVIPSLQVWLSEHIIKPAVQISMKKLFLVLRKEDLIQELSLEQILEEAKDVNFQSFTLHSIDTALEYVKAKQGMVA</sequence>
<dbReference type="Proteomes" id="UP000199513">
    <property type="component" value="Unassembled WGS sequence"/>
</dbReference>
<proteinExistence type="predicted"/>
<keyword evidence="2" id="KW-1185">Reference proteome</keyword>
<gene>
    <name evidence="1" type="ORF">SAMN04488541_10482</name>
</gene>
<evidence type="ECO:0008006" key="3">
    <source>
        <dbReference type="Google" id="ProtNLM"/>
    </source>
</evidence>